<accession>A0AAU7LQV9</accession>
<dbReference type="AlphaFoldDB" id="A0AAU7LQV9"/>
<dbReference type="SUPFAM" id="SSF53187">
    <property type="entry name" value="Zn-dependent exopeptidases"/>
    <property type="match status" value="1"/>
</dbReference>
<name>A0AAU7LQV9_9BURK</name>
<gene>
    <name evidence="1" type="ORF">ABLV49_19340</name>
</gene>
<organism evidence="1">
    <name type="scientific">Polaromonas hydrogenivorans</name>
    <dbReference type="NCBI Taxonomy" id="335476"/>
    <lineage>
        <taxon>Bacteria</taxon>
        <taxon>Pseudomonadati</taxon>
        <taxon>Pseudomonadota</taxon>
        <taxon>Betaproteobacteria</taxon>
        <taxon>Burkholderiales</taxon>
        <taxon>Comamonadaceae</taxon>
        <taxon>Polaromonas</taxon>
    </lineage>
</organism>
<evidence type="ECO:0000313" key="1">
    <source>
        <dbReference type="EMBL" id="XBP69997.1"/>
    </source>
</evidence>
<sequence length="238" mass="26376">MNPGDVLIITCEHGGHEVPADYAPLFADHEALLETHRGWDPGALELAQQMAQALDAPLFAATTTRLLIDLNRSIGHRQLHSEATRSLARSTRSDIAARYYRPHRDAVETEVARRIAAGQRVLHVASHSFTPELHGVVRQADVAWLYDPRRAGEGVLASRWLGALKQRRPELKLRRNYPYEGKGDGLTALLRKRHAPEQYVGIELEVNQRFVIEGGVAWAALRADITQALADALAPAGR</sequence>
<dbReference type="Pfam" id="PF05013">
    <property type="entry name" value="FGase"/>
    <property type="match status" value="1"/>
</dbReference>
<dbReference type="EMBL" id="CP157675">
    <property type="protein sequence ID" value="XBP69997.1"/>
    <property type="molecule type" value="Genomic_DNA"/>
</dbReference>
<reference evidence="1" key="1">
    <citation type="submission" date="2024-05" db="EMBL/GenBank/DDBJ databases">
        <authorList>
            <person name="Bunk B."/>
            <person name="Swiderski J."/>
            <person name="Sproer C."/>
            <person name="Thiel V."/>
        </authorList>
    </citation>
    <scope>NUCLEOTIDE SEQUENCE</scope>
    <source>
        <strain evidence="1">DSM 17735</strain>
    </source>
</reference>
<proteinExistence type="predicted"/>
<dbReference type="InterPro" id="IPR007709">
    <property type="entry name" value="N-FG_amidohydro"/>
</dbReference>
<protein>
    <submittedName>
        <fullName evidence="1">N-formylglutamate amidohydrolase</fullName>
    </submittedName>
</protein>
<dbReference type="RefSeq" id="WP_349279023.1">
    <property type="nucleotide sequence ID" value="NZ_CBCSCU010000052.1"/>
</dbReference>
<dbReference type="Gene3D" id="3.40.630.40">
    <property type="entry name" value="Zn-dependent exopeptidases"/>
    <property type="match status" value="1"/>
</dbReference>